<accession>A0ABD0XP44</accession>
<dbReference type="AlphaFoldDB" id="A0ABD0XP44"/>
<feature type="compositionally biased region" description="Basic and acidic residues" evidence="1">
    <location>
        <begin position="10"/>
        <end position="27"/>
    </location>
</feature>
<feature type="region of interest" description="Disordered" evidence="1">
    <location>
        <begin position="1"/>
        <end position="27"/>
    </location>
</feature>
<evidence type="ECO:0000313" key="3">
    <source>
        <dbReference type="EMBL" id="KAL0993186.1"/>
    </source>
</evidence>
<feature type="domain" description="DUF4806" evidence="2">
    <location>
        <begin position="30"/>
        <end position="89"/>
    </location>
</feature>
<organism evidence="3 4">
    <name type="scientific">Umbra pygmaea</name>
    <name type="common">Eastern mudminnow</name>
    <dbReference type="NCBI Taxonomy" id="75934"/>
    <lineage>
        <taxon>Eukaryota</taxon>
        <taxon>Metazoa</taxon>
        <taxon>Chordata</taxon>
        <taxon>Craniata</taxon>
        <taxon>Vertebrata</taxon>
        <taxon>Euteleostomi</taxon>
        <taxon>Actinopterygii</taxon>
        <taxon>Neopterygii</taxon>
        <taxon>Teleostei</taxon>
        <taxon>Protacanthopterygii</taxon>
        <taxon>Esociformes</taxon>
        <taxon>Umbridae</taxon>
        <taxon>Umbra</taxon>
    </lineage>
</organism>
<name>A0ABD0XP44_UMBPY</name>
<proteinExistence type="predicted"/>
<reference evidence="3 4" key="1">
    <citation type="submission" date="2024-06" db="EMBL/GenBank/DDBJ databases">
        <authorList>
            <person name="Pan Q."/>
            <person name="Wen M."/>
            <person name="Jouanno E."/>
            <person name="Zahm M."/>
            <person name="Klopp C."/>
            <person name="Cabau C."/>
            <person name="Louis A."/>
            <person name="Berthelot C."/>
            <person name="Parey E."/>
            <person name="Roest Crollius H."/>
            <person name="Montfort J."/>
            <person name="Robinson-Rechavi M."/>
            <person name="Bouchez O."/>
            <person name="Lampietro C."/>
            <person name="Lopez Roques C."/>
            <person name="Donnadieu C."/>
            <person name="Postlethwait J."/>
            <person name="Bobe J."/>
            <person name="Verreycken H."/>
            <person name="Guiguen Y."/>
        </authorList>
    </citation>
    <scope>NUCLEOTIDE SEQUENCE [LARGE SCALE GENOMIC DNA]</scope>
    <source>
        <strain evidence="3">Up_M1</strain>
        <tissue evidence="3">Testis</tissue>
    </source>
</reference>
<comment type="caution">
    <text evidence="3">The sequence shown here is derived from an EMBL/GenBank/DDBJ whole genome shotgun (WGS) entry which is preliminary data.</text>
</comment>
<dbReference type="InterPro" id="IPR032071">
    <property type="entry name" value="DUF4806"/>
</dbReference>
<dbReference type="EMBL" id="JAGEUA010000003">
    <property type="protein sequence ID" value="KAL0993186.1"/>
    <property type="molecule type" value="Genomic_DNA"/>
</dbReference>
<gene>
    <name evidence="3" type="ORF">UPYG_G00104460</name>
</gene>
<dbReference type="Pfam" id="PF16064">
    <property type="entry name" value="DUF4806"/>
    <property type="match status" value="1"/>
</dbReference>
<dbReference type="Proteomes" id="UP001557470">
    <property type="component" value="Unassembled WGS sequence"/>
</dbReference>
<protein>
    <recommendedName>
        <fullName evidence="2">DUF4806 domain-containing protein</fullName>
    </recommendedName>
</protein>
<evidence type="ECO:0000256" key="1">
    <source>
        <dbReference type="SAM" id="MobiDB-lite"/>
    </source>
</evidence>
<sequence length="92" mass="10454">MVQSLSTNRTQDHHSLSNDHHSLSNDHDQILPISTLDDLNVLDERLLRDIDFKKSVTAKLSITGGNSVKKTVWRVCRKVFSPQLATQLNRDC</sequence>
<evidence type="ECO:0000313" key="4">
    <source>
        <dbReference type="Proteomes" id="UP001557470"/>
    </source>
</evidence>
<keyword evidence="4" id="KW-1185">Reference proteome</keyword>
<evidence type="ECO:0000259" key="2">
    <source>
        <dbReference type="Pfam" id="PF16064"/>
    </source>
</evidence>